<evidence type="ECO:0000313" key="6">
    <source>
        <dbReference type="Proteomes" id="UP001500751"/>
    </source>
</evidence>
<proteinExistence type="predicted"/>
<protein>
    <submittedName>
        <fullName evidence="5">Glycosyltransferase family 4 protein</fullName>
    </submittedName>
</protein>
<feature type="compositionally biased region" description="Pro residues" evidence="3">
    <location>
        <begin position="406"/>
        <end position="421"/>
    </location>
</feature>
<reference evidence="6" key="1">
    <citation type="journal article" date="2019" name="Int. J. Syst. Evol. Microbiol.">
        <title>The Global Catalogue of Microorganisms (GCM) 10K type strain sequencing project: providing services to taxonomists for standard genome sequencing and annotation.</title>
        <authorList>
            <consortium name="The Broad Institute Genomics Platform"/>
            <consortium name="The Broad Institute Genome Sequencing Center for Infectious Disease"/>
            <person name="Wu L."/>
            <person name="Ma J."/>
        </authorList>
    </citation>
    <scope>NUCLEOTIDE SEQUENCE [LARGE SCALE GENOMIC DNA]</scope>
    <source>
        <strain evidence="6">JCM 16014</strain>
    </source>
</reference>
<evidence type="ECO:0000256" key="1">
    <source>
        <dbReference type="ARBA" id="ARBA00022676"/>
    </source>
</evidence>
<keyword evidence="2" id="KW-0808">Transferase</keyword>
<accession>A0ABN2VNF1</accession>
<dbReference type="PANTHER" id="PTHR12526:SF636">
    <property type="entry name" value="BLL3647 PROTEIN"/>
    <property type="match status" value="1"/>
</dbReference>
<dbReference type="Pfam" id="PF13439">
    <property type="entry name" value="Glyco_transf_4"/>
    <property type="match status" value="1"/>
</dbReference>
<keyword evidence="1" id="KW-0328">Glycosyltransferase</keyword>
<evidence type="ECO:0000256" key="2">
    <source>
        <dbReference type="ARBA" id="ARBA00022679"/>
    </source>
</evidence>
<evidence type="ECO:0000313" key="5">
    <source>
        <dbReference type="EMBL" id="GAA2066859.1"/>
    </source>
</evidence>
<organism evidence="5 6">
    <name type="scientific">Catenulispora yoronensis</name>
    <dbReference type="NCBI Taxonomy" id="450799"/>
    <lineage>
        <taxon>Bacteria</taxon>
        <taxon>Bacillati</taxon>
        <taxon>Actinomycetota</taxon>
        <taxon>Actinomycetes</taxon>
        <taxon>Catenulisporales</taxon>
        <taxon>Catenulisporaceae</taxon>
        <taxon>Catenulispora</taxon>
    </lineage>
</organism>
<dbReference type="EMBL" id="BAAAQN010000115">
    <property type="protein sequence ID" value="GAA2066859.1"/>
    <property type="molecule type" value="Genomic_DNA"/>
</dbReference>
<evidence type="ECO:0000256" key="3">
    <source>
        <dbReference type="SAM" id="MobiDB-lite"/>
    </source>
</evidence>
<dbReference type="Proteomes" id="UP001500751">
    <property type="component" value="Unassembled WGS sequence"/>
</dbReference>
<feature type="region of interest" description="Disordered" evidence="3">
    <location>
        <begin position="401"/>
        <end position="441"/>
    </location>
</feature>
<dbReference type="Gene3D" id="3.40.50.2000">
    <property type="entry name" value="Glycogen Phosphorylase B"/>
    <property type="match status" value="2"/>
</dbReference>
<keyword evidence="6" id="KW-1185">Reference proteome</keyword>
<feature type="domain" description="Glycosyltransferase subfamily 4-like N-terminal" evidence="4">
    <location>
        <begin position="26"/>
        <end position="202"/>
    </location>
</feature>
<dbReference type="PANTHER" id="PTHR12526">
    <property type="entry name" value="GLYCOSYLTRANSFERASE"/>
    <property type="match status" value="1"/>
</dbReference>
<name>A0ABN2VNF1_9ACTN</name>
<dbReference type="Pfam" id="PF13692">
    <property type="entry name" value="Glyco_trans_1_4"/>
    <property type="match status" value="1"/>
</dbReference>
<evidence type="ECO:0000259" key="4">
    <source>
        <dbReference type="Pfam" id="PF13439"/>
    </source>
</evidence>
<sequence length="441" mass="46109">MPGAQVTVPADHPRLALVVTGDITNPGGVESSTQRIARSLSRHTPFAVDLIMLRPDLGRSYDQDFYADPDAPAAIHHGVRRYELRALSTSAFPAERAFHAHLGLVDLLRRNRYHLVHGLYASTAGFHATYAALEVGIPAVVGLRGNDIHADVFHSSRFAHLRWALEHATSVTAVSSEALRRADLLTGCGPRGRVILNSIDPAAYLPGTIRHSEGSPVIGSLAKFRGKKAAQTLIAAFARLAEDHPRARLVLVGGIGGDAQSDVLDAVTASDLGSRVVLTGPIDRTEAVAHIRGMDVFVHAAIHDGSPNAVLEAMLAGTPVVATAVGAIPEMVVDGREAVLVSPAGSPSALYEGIVAALVADRAALTSAATEALRTRFAPEREITELVEVYEACTGTVKPCVSASSSPPPISTSATPSPPGISPNGSAKAATPWSGEDRTSA</sequence>
<dbReference type="SUPFAM" id="SSF53756">
    <property type="entry name" value="UDP-Glycosyltransferase/glycogen phosphorylase"/>
    <property type="match status" value="1"/>
</dbReference>
<gene>
    <name evidence="5" type="ORF">GCM10009839_93350</name>
</gene>
<comment type="caution">
    <text evidence="5">The sequence shown here is derived from an EMBL/GenBank/DDBJ whole genome shotgun (WGS) entry which is preliminary data.</text>
</comment>
<dbReference type="InterPro" id="IPR028098">
    <property type="entry name" value="Glyco_trans_4-like_N"/>
</dbReference>